<name>A0A1Q9JGQ0_9FIRM</name>
<protein>
    <submittedName>
        <fullName evidence="1">Uncharacterized protein</fullName>
    </submittedName>
</protein>
<sequence>MRQIPGCGNWRIRYEQKNSGIAILRAETCDAEAVLPEELLGLPVTELGDYALAARDHGGGGEELELTGRRTDREAEWSNRRMHSLRLPCGIRRIGNYAFMGAFYMERFEFCDEPVEWGVSPFMNCMALHEIIVNRPGEDQGGLAKICGETDRELDVQIRDASGTRARLLFPEYAEIWEENTPARQFDHTTDGAGYPYHHVFRNRRLHWKDYDGLWEKSRERGGIEDVLTRLAWFRLRWPEGLEEQRRQSYLEYVTENRERLMRWVLENGDGTDLSRLLEIVAYTPQQLKEGCDFARESGAVQSLAVLLSGLRGEQPMGRRKRFEL</sequence>
<evidence type="ECO:0000313" key="1">
    <source>
        <dbReference type="EMBL" id="OLR55373.1"/>
    </source>
</evidence>
<gene>
    <name evidence="1" type="ORF">BHK98_04405</name>
</gene>
<dbReference type="RefSeq" id="WP_075712369.1">
    <property type="nucleotide sequence ID" value="NZ_MJIE01000001.1"/>
</dbReference>
<keyword evidence="2" id="KW-1185">Reference proteome</keyword>
<evidence type="ECO:0000313" key="2">
    <source>
        <dbReference type="Proteomes" id="UP000187404"/>
    </source>
</evidence>
<comment type="caution">
    <text evidence="1">The sequence shown here is derived from an EMBL/GenBank/DDBJ whole genome shotgun (WGS) entry which is preliminary data.</text>
</comment>
<dbReference type="OrthoDB" id="1824119at2"/>
<dbReference type="Proteomes" id="UP000187404">
    <property type="component" value="Unassembled WGS sequence"/>
</dbReference>
<reference evidence="1 2" key="1">
    <citation type="journal article" date="2016" name="Appl. Environ. Microbiol.">
        <title>Function and Phylogeny of Bacterial Butyryl Coenzyme A:Acetate Transferases and Their Diversity in the Proximal Colon of Swine.</title>
        <authorList>
            <person name="Trachsel J."/>
            <person name="Bayles D.O."/>
            <person name="Looft T."/>
            <person name="Levine U.Y."/>
            <person name="Allen H.K."/>
        </authorList>
    </citation>
    <scope>NUCLEOTIDE SEQUENCE [LARGE SCALE GENOMIC DNA]</scope>
    <source>
        <strain evidence="1 2">68-3-10</strain>
    </source>
</reference>
<dbReference type="Gene3D" id="3.80.10.10">
    <property type="entry name" value="Ribonuclease Inhibitor"/>
    <property type="match status" value="1"/>
</dbReference>
<organism evidence="1 2">
    <name type="scientific">Hornefia porci</name>
    <dbReference type="NCBI Taxonomy" id="2652292"/>
    <lineage>
        <taxon>Bacteria</taxon>
        <taxon>Bacillati</taxon>
        <taxon>Bacillota</taxon>
        <taxon>Clostridia</taxon>
        <taxon>Peptostreptococcales</taxon>
        <taxon>Anaerovoracaceae</taxon>
        <taxon>Hornefia</taxon>
    </lineage>
</organism>
<dbReference type="EMBL" id="MJIE01000001">
    <property type="protein sequence ID" value="OLR55373.1"/>
    <property type="molecule type" value="Genomic_DNA"/>
</dbReference>
<accession>A0A1Q9JGQ0</accession>
<proteinExistence type="predicted"/>
<dbReference type="AlphaFoldDB" id="A0A1Q9JGQ0"/>
<dbReference type="InterPro" id="IPR032675">
    <property type="entry name" value="LRR_dom_sf"/>
</dbReference>
<dbReference type="STRING" id="1261640.BHK98_04405"/>